<name>A0ABU1WUU0_9BURK</name>
<dbReference type="RefSeq" id="WP_310322473.1">
    <property type="nucleotide sequence ID" value="NZ_JAVDWU010000017.1"/>
</dbReference>
<gene>
    <name evidence="1" type="ORF">J2W49_005052</name>
</gene>
<accession>A0ABU1WUU0</accession>
<dbReference type="Proteomes" id="UP001265700">
    <property type="component" value="Unassembled WGS sequence"/>
</dbReference>
<evidence type="ECO:0000313" key="1">
    <source>
        <dbReference type="EMBL" id="MDR7153072.1"/>
    </source>
</evidence>
<reference evidence="1 2" key="1">
    <citation type="submission" date="2023-07" db="EMBL/GenBank/DDBJ databases">
        <title>Sorghum-associated microbial communities from plants grown in Nebraska, USA.</title>
        <authorList>
            <person name="Schachtman D."/>
        </authorList>
    </citation>
    <scope>NUCLEOTIDE SEQUENCE [LARGE SCALE GENOMIC DNA]</scope>
    <source>
        <strain evidence="1 2">4249</strain>
    </source>
</reference>
<dbReference type="EMBL" id="JAVDWU010000017">
    <property type="protein sequence ID" value="MDR7153072.1"/>
    <property type="molecule type" value="Genomic_DNA"/>
</dbReference>
<comment type="caution">
    <text evidence="1">The sequence shown here is derived from an EMBL/GenBank/DDBJ whole genome shotgun (WGS) entry which is preliminary data.</text>
</comment>
<organism evidence="1 2">
    <name type="scientific">Hydrogenophaga palleronii</name>
    <dbReference type="NCBI Taxonomy" id="65655"/>
    <lineage>
        <taxon>Bacteria</taxon>
        <taxon>Pseudomonadati</taxon>
        <taxon>Pseudomonadota</taxon>
        <taxon>Betaproteobacteria</taxon>
        <taxon>Burkholderiales</taxon>
        <taxon>Comamonadaceae</taxon>
        <taxon>Hydrogenophaga</taxon>
    </lineage>
</organism>
<evidence type="ECO:0000313" key="2">
    <source>
        <dbReference type="Proteomes" id="UP001265700"/>
    </source>
</evidence>
<proteinExistence type="predicted"/>
<protein>
    <submittedName>
        <fullName evidence="1">Uncharacterized protein</fullName>
    </submittedName>
</protein>
<keyword evidence="2" id="KW-1185">Reference proteome</keyword>
<sequence>MTSQAHASEHQLLFPSLSHPGCGIAVPCDAHGQVHMDELSERLKNAYLGARALIGWEYELPIVEPTHTLH</sequence>